<evidence type="ECO:0000256" key="2">
    <source>
        <dbReference type="ARBA" id="ARBA00022679"/>
    </source>
</evidence>
<dbReference type="EMBL" id="JBHMAU010000119">
    <property type="protein sequence ID" value="MFB9777515.1"/>
    <property type="molecule type" value="Genomic_DNA"/>
</dbReference>
<dbReference type="Gene3D" id="3.90.120.10">
    <property type="entry name" value="DNA Methylase, subunit A, domain 2"/>
    <property type="match status" value="1"/>
</dbReference>
<evidence type="ECO:0000256" key="5">
    <source>
        <dbReference type="PROSITE-ProRule" id="PRU01016"/>
    </source>
</evidence>
<dbReference type="InterPro" id="IPR050390">
    <property type="entry name" value="C5-Methyltransferase"/>
</dbReference>
<dbReference type="NCBIfam" id="TIGR00675">
    <property type="entry name" value="dcm"/>
    <property type="match status" value="1"/>
</dbReference>
<dbReference type="RefSeq" id="WP_376841490.1">
    <property type="nucleotide sequence ID" value="NZ_JBHMAU010000119.1"/>
</dbReference>
<name>A0ABV5X4Z4_9MICO</name>
<feature type="region of interest" description="Disordered" evidence="8">
    <location>
        <begin position="454"/>
        <end position="474"/>
    </location>
</feature>
<comment type="caution">
    <text evidence="9">The sequence shown here is derived from an EMBL/GenBank/DDBJ whole genome shotgun (WGS) entry which is preliminary data.</text>
</comment>
<evidence type="ECO:0000256" key="1">
    <source>
        <dbReference type="ARBA" id="ARBA00022603"/>
    </source>
</evidence>
<dbReference type="PROSITE" id="PS51679">
    <property type="entry name" value="SAM_MT_C5"/>
    <property type="match status" value="1"/>
</dbReference>
<dbReference type="SUPFAM" id="SSF53335">
    <property type="entry name" value="S-adenosyl-L-methionine-dependent methyltransferases"/>
    <property type="match status" value="1"/>
</dbReference>
<evidence type="ECO:0000256" key="4">
    <source>
        <dbReference type="ARBA" id="ARBA00022747"/>
    </source>
</evidence>
<proteinExistence type="inferred from homology"/>
<protein>
    <recommendedName>
        <fullName evidence="7">Cytosine-specific methyltransferase</fullName>
        <ecNumber evidence="7">2.1.1.37</ecNumber>
    </recommendedName>
</protein>
<keyword evidence="4" id="KW-0680">Restriction system</keyword>
<dbReference type="InterPro" id="IPR018117">
    <property type="entry name" value="C5_DNA_meth_AS"/>
</dbReference>
<dbReference type="GO" id="GO:0032259">
    <property type="term" value="P:methylation"/>
    <property type="evidence" value="ECO:0007669"/>
    <property type="project" value="UniProtKB-KW"/>
</dbReference>
<dbReference type="InterPro" id="IPR001525">
    <property type="entry name" value="C5_MeTfrase"/>
</dbReference>
<dbReference type="EC" id="2.1.1.37" evidence="7"/>
<feature type="region of interest" description="Disordered" evidence="8">
    <location>
        <begin position="333"/>
        <end position="362"/>
    </location>
</feature>
<reference evidence="9 10" key="1">
    <citation type="submission" date="2024-09" db="EMBL/GenBank/DDBJ databases">
        <authorList>
            <person name="Sun Q."/>
            <person name="Mori K."/>
        </authorList>
    </citation>
    <scope>NUCLEOTIDE SEQUENCE [LARGE SCALE GENOMIC DNA]</scope>
    <source>
        <strain evidence="9 10">JCM 11683</strain>
    </source>
</reference>
<evidence type="ECO:0000256" key="6">
    <source>
        <dbReference type="RuleBase" id="RU000416"/>
    </source>
</evidence>
<dbReference type="PANTHER" id="PTHR10629:SF52">
    <property type="entry name" value="DNA (CYTOSINE-5)-METHYLTRANSFERASE 1"/>
    <property type="match status" value="1"/>
</dbReference>
<evidence type="ECO:0000256" key="7">
    <source>
        <dbReference type="RuleBase" id="RU000417"/>
    </source>
</evidence>
<gene>
    <name evidence="9" type="ORF">ACFFN1_14140</name>
</gene>
<evidence type="ECO:0000256" key="3">
    <source>
        <dbReference type="ARBA" id="ARBA00022691"/>
    </source>
</evidence>
<dbReference type="GO" id="GO:0003886">
    <property type="term" value="F:DNA (cytosine-5-)-methyltransferase activity"/>
    <property type="evidence" value="ECO:0007669"/>
    <property type="project" value="UniProtKB-EC"/>
</dbReference>
<feature type="active site" evidence="5">
    <location>
        <position position="125"/>
    </location>
</feature>
<evidence type="ECO:0000313" key="10">
    <source>
        <dbReference type="Proteomes" id="UP001589707"/>
    </source>
</evidence>
<dbReference type="PANTHER" id="PTHR10629">
    <property type="entry name" value="CYTOSINE-SPECIFIC METHYLTRANSFERASE"/>
    <property type="match status" value="1"/>
</dbReference>
<accession>A0ABV5X4Z4</accession>
<keyword evidence="2 5" id="KW-0808">Transferase</keyword>
<evidence type="ECO:0000256" key="8">
    <source>
        <dbReference type="SAM" id="MobiDB-lite"/>
    </source>
</evidence>
<dbReference type="PRINTS" id="PR00105">
    <property type="entry name" value="C5METTRFRASE"/>
</dbReference>
<dbReference type="Pfam" id="PF00145">
    <property type="entry name" value="DNA_methylase"/>
    <property type="match status" value="1"/>
</dbReference>
<evidence type="ECO:0000313" key="9">
    <source>
        <dbReference type="EMBL" id="MFB9777515.1"/>
    </source>
</evidence>
<dbReference type="Gene3D" id="3.40.50.150">
    <property type="entry name" value="Vaccinia Virus protein VP39"/>
    <property type="match status" value="1"/>
</dbReference>
<dbReference type="Proteomes" id="UP001589707">
    <property type="component" value="Unassembled WGS sequence"/>
</dbReference>
<sequence length="474" mass="51344">MCPPRKANVPSGAHDGDLDVHHCGAAPYSGPPRTRPVAVDLFAGAGGMTLGFEQAGYDVVAAVEYDPVHAATHAFNFPQCEVLCRDASLVSAEDVLGAAERGYKRLHPGKVWLGRLDALIGGPPCQGFSTGGKREQDDERNDLLLHFVRLVEELRPRTFCLENVAGLLEDKFSDIRESAFRRLREAGYALSGTDKPVNSLNFGVPQSRRRVIVLGALGKVAPSRPQPVEGTVSVEEAFEGLPSPFGYDVLLTSDEVALRSEDIERRAAIKNMYARALAGLNASPGDKSRPRFWEPTVLTGSRLTTHAEQTIMRFAATDAGTVEPKSRLYRLPLKGPSRTLRAGTGSERGSHTSPRPIHPTEDRVITVREAARLHGYPDWFRFHTTNWHGHRQVGNSVPPPLARAAGLALMGSLGHTPMPLRATVALGDRSLLSLSRTEAQSFFAATADEMPAARTRGRVGRDELVPSRPAAPTG</sequence>
<keyword evidence="3 5" id="KW-0949">S-adenosyl-L-methionine</keyword>
<keyword evidence="1 5" id="KW-0489">Methyltransferase</keyword>
<dbReference type="InterPro" id="IPR029063">
    <property type="entry name" value="SAM-dependent_MTases_sf"/>
</dbReference>
<comment type="similarity">
    <text evidence="5 6">Belongs to the class I-like SAM-binding methyltransferase superfamily. C5-methyltransferase family.</text>
</comment>
<comment type="catalytic activity">
    <reaction evidence="7">
        <text>a 2'-deoxycytidine in DNA + S-adenosyl-L-methionine = a 5-methyl-2'-deoxycytidine in DNA + S-adenosyl-L-homocysteine + H(+)</text>
        <dbReference type="Rhea" id="RHEA:13681"/>
        <dbReference type="Rhea" id="RHEA-COMP:11369"/>
        <dbReference type="Rhea" id="RHEA-COMP:11370"/>
        <dbReference type="ChEBI" id="CHEBI:15378"/>
        <dbReference type="ChEBI" id="CHEBI:57856"/>
        <dbReference type="ChEBI" id="CHEBI:59789"/>
        <dbReference type="ChEBI" id="CHEBI:85452"/>
        <dbReference type="ChEBI" id="CHEBI:85454"/>
        <dbReference type="EC" id="2.1.1.37"/>
    </reaction>
</comment>
<organism evidence="9 10">
    <name type="scientific">Brevibacterium otitidis</name>
    <dbReference type="NCBI Taxonomy" id="53364"/>
    <lineage>
        <taxon>Bacteria</taxon>
        <taxon>Bacillati</taxon>
        <taxon>Actinomycetota</taxon>
        <taxon>Actinomycetes</taxon>
        <taxon>Micrococcales</taxon>
        <taxon>Brevibacteriaceae</taxon>
        <taxon>Brevibacterium</taxon>
    </lineage>
</organism>
<dbReference type="PROSITE" id="PS00094">
    <property type="entry name" value="C5_MTASE_1"/>
    <property type="match status" value="1"/>
</dbReference>
<keyword evidence="10" id="KW-1185">Reference proteome</keyword>